<evidence type="ECO:0000313" key="4">
    <source>
        <dbReference type="Proteomes" id="UP000029120"/>
    </source>
</evidence>
<dbReference type="Gramene" id="KFK23191">
    <property type="protein sequence ID" value="KFK23191"/>
    <property type="gene ID" value="AALP_AAs51542U000200"/>
</dbReference>
<feature type="compositionally biased region" description="Acidic residues" evidence="2">
    <location>
        <begin position="9"/>
        <end position="18"/>
    </location>
</feature>
<evidence type="ECO:0000313" key="3">
    <source>
        <dbReference type="EMBL" id="KFK23191.1"/>
    </source>
</evidence>
<feature type="region of interest" description="Disordered" evidence="2">
    <location>
        <begin position="1"/>
        <end position="79"/>
    </location>
</feature>
<feature type="compositionally biased region" description="Basic and acidic residues" evidence="2">
    <location>
        <begin position="64"/>
        <end position="76"/>
    </location>
</feature>
<feature type="coiled-coil region" evidence="1">
    <location>
        <begin position="124"/>
        <end position="197"/>
    </location>
</feature>
<organism evidence="3 4">
    <name type="scientific">Arabis alpina</name>
    <name type="common">Alpine rock-cress</name>
    <dbReference type="NCBI Taxonomy" id="50452"/>
    <lineage>
        <taxon>Eukaryota</taxon>
        <taxon>Viridiplantae</taxon>
        <taxon>Streptophyta</taxon>
        <taxon>Embryophyta</taxon>
        <taxon>Tracheophyta</taxon>
        <taxon>Spermatophyta</taxon>
        <taxon>Magnoliopsida</taxon>
        <taxon>eudicotyledons</taxon>
        <taxon>Gunneridae</taxon>
        <taxon>Pentapetalae</taxon>
        <taxon>rosids</taxon>
        <taxon>malvids</taxon>
        <taxon>Brassicales</taxon>
        <taxon>Brassicaceae</taxon>
        <taxon>Arabideae</taxon>
        <taxon>Arabis</taxon>
    </lineage>
</organism>
<feature type="compositionally biased region" description="Acidic residues" evidence="2">
    <location>
        <begin position="46"/>
        <end position="63"/>
    </location>
</feature>
<keyword evidence="1" id="KW-0175">Coiled coil</keyword>
<keyword evidence="4" id="KW-1185">Reference proteome</keyword>
<dbReference type="EMBL" id="KL981669">
    <property type="protein sequence ID" value="KFK23191.1"/>
    <property type="molecule type" value="Genomic_DNA"/>
</dbReference>
<dbReference type="Proteomes" id="UP000029120">
    <property type="component" value="Unassembled WGS sequence"/>
</dbReference>
<accession>A0A087FZY9</accession>
<evidence type="ECO:0000256" key="1">
    <source>
        <dbReference type="SAM" id="Coils"/>
    </source>
</evidence>
<proteinExistence type="predicted"/>
<evidence type="ECO:0000256" key="2">
    <source>
        <dbReference type="SAM" id="MobiDB-lite"/>
    </source>
</evidence>
<gene>
    <name evidence="3" type="ORF">AALP_AAs51542U000200</name>
</gene>
<dbReference type="AlphaFoldDB" id="A0A087FZY9"/>
<name>A0A087FZY9_ARAAL</name>
<protein>
    <submittedName>
        <fullName evidence="3">Uncharacterized protein</fullName>
    </submittedName>
</protein>
<sequence>MELIAISSYEDESSEDGSIEPPARAGFFSGDDEVASRDESNRPGSEPEEEEKEEEEEEEEEVFEAEHLHSPVRVDPRNPLGPGLGPGIDLVRIDNMPSLSSVYTLYAEELVRAISQVNFMATRLDKTELKIVKLTSEVETLKKKLDRQVEISQEMTEETGNARGPEKTTGNKIAMLHDQLERERNKNDAEILFLKEENEKLKTAGWTSFGGRSRR</sequence>
<reference evidence="4" key="1">
    <citation type="journal article" date="2015" name="Nat. Plants">
        <title>Genome expansion of Arabis alpina linked with retrotransposition and reduced symmetric DNA methylation.</title>
        <authorList>
            <person name="Willing E.M."/>
            <person name="Rawat V."/>
            <person name="Mandakova T."/>
            <person name="Maumus F."/>
            <person name="James G.V."/>
            <person name="Nordstroem K.J."/>
            <person name="Becker C."/>
            <person name="Warthmann N."/>
            <person name="Chica C."/>
            <person name="Szarzynska B."/>
            <person name="Zytnicki M."/>
            <person name="Albani M.C."/>
            <person name="Kiefer C."/>
            <person name="Bergonzi S."/>
            <person name="Castaings L."/>
            <person name="Mateos J.L."/>
            <person name="Berns M.C."/>
            <person name="Bujdoso N."/>
            <person name="Piofczyk T."/>
            <person name="de Lorenzo L."/>
            <person name="Barrero-Sicilia C."/>
            <person name="Mateos I."/>
            <person name="Piednoel M."/>
            <person name="Hagmann J."/>
            <person name="Chen-Min-Tao R."/>
            <person name="Iglesias-Fernandez R."/>
            <person name="Schuster S.C."/>
            <person name="Alonso-Blanco C."/>
            <person name="Roudier F."/>
            <person name="Carbonero P."/>
            <person name="Paz-Ares J."/>
            <person name="Davis S.J."/>
            <person name="Pecinka A."/>
            <person name="Quesneville H."/>
            <person name="Colot V."/>
            <person name="Lysak M.A."/>
            <person name="Weigel D."/>
            <person name="Coupland G."/>
            <person name="Schneeberger K."/>
        </authorList>
    </citation>
    <scope>NUCLEOTIDE SEQUENCE [LARGE SCALE GENOMIC DNA]</scope>
    <source>
        <strain evidence="4">cv. Pajares</strain>
    </source>
</reference>